<protein>
    <submittedName>
        <fullName evidence="1">Uncharacterized protein</fullName>
    </submittedName>
</protein>
<reference evidence="1 2" key="1">
    <citation type="submission" date="2016-03" db="EMBL/GenBank/DDBJ databases">
        <authorList>
            <consortium name="Pathogen Informatics"/>
        </authorList>
    </citation>
    <scope>NUCLEOTIDE SEQUENCE [LARGE SCALE GENOMIC DNA]</scope>
    <source>
        <strain evidence="2">e1252</strain>
    </source>
</reference>
<organism evidence="1 2">
    <name type="scientific">Enterobacter cloacae</name>
    <dbReference type="NCBI Taxonomy" id="550"/>
    <lineage>
        <taxon>Bacteria</taxon>
        <taxon>Pseudomonadati</taxon>
        <taxon>Pseudomonadota</taxon>
        <taxon>Gammaproteobacteria</taxon>
        <taxon>Enterobacterales</taxon>
        <taxon>Enterobacteriaceae</taxon>
        <taxon>Enterobacter</taxon>
        <taxon>Enterobacter cloacae complex</taxon>
    </lineage>
</organism>
<proteinExistence type="predicted"/>
<dbReference type="AlphaFoldDB" id="A0A144SWX1"/>
<evidence type="ECO:0000313" key="1">
    <source>
        <dbReference type="EMBL" id="CZW22788.1"/>
    </source>
</evidence>
<dbReference type="EMBL" id="FJXR01000035">
    <property type="protein sequence ID" value="CZW22788.1"/>
    <property type="molecule type" value="Genomic_DNA"/>
</dbReference>
<evidence type="ECO:0000313" key="2">
    <source>
        <dbReference type="Proteomes" id="UP000076008"/>
    </source>
</evidence>
<name>A0A144SWX1_ENTCL</name>
<dbReference type="Proteomes" id="UP000076008">
    <property type="component" value="Unassembled WGS sequence"/>
</dbReference>
<sequence length="41" mass="4484">MAGLTGCYPEEANHGYYVSLSDFGLIYPCGQCLMTFLTFAV</sequence>
<gene>
    <name evidence="1" type="ORF">SAMEA2273318_04300</name>
</gene>
<accession>A0A144SWX1</accession>